<evidence type="ECO:0000259" key="6">
    <source>
        <dbReference type="PROSITE" id="PS50850"/>
    </source>
</evidence>
<comment type="subcellular location">
    <subcellularLocation>
        <location evidence="1">Membrane</location>
        <topology evidence="1">Multi-pass membrane protein</topology>
    </subcellularLocation>
</comment>
<feature type="transmembrane region" description="Helical" evidence="5">
    <location>
        <begin position="201"/>
        <end position="221"/>
    </location>
</feature>
<dbReference type="InterPro" id="IPR005829">
    <property type="entry name" value="Sugar_transporter_CS"/>
</dbReference>
<protein>
    <submittedName>
        <fullName evidence="7">Carcinine transporter</fullName>
    </submittedName>
</protein>
<accession>A0A8J4Y5T4</accession>
<feature type="transmembrane region" description="Helical" evidence="5">
    <location>
        <begin position="233"/>
        <end position="254"/>
    </location>
</feature>
<evidence type="ECO:0000256" key="2">
    <source>
        <dbReference type="ARBA" id="ARBA00022692"/>
    </source>
</evidence>
<dbReference type="PROSITE" id="PS00216">
    <property type="entry name" value="SUGAR_TRANSPORT_1"/>
    <property type="match status" value="1"/>
</dbReference>
<evidence type="ECO:0000256" key="1">
    <source>
        <dbReference type="ARBA" id="ARBA00004141"/>
    </source>
</evidence>
<dbReference type="GO" id="GO:0022857">
    <property type="term" value="F:transmembrane transporter activity"/>
    <property type="evidence" value="ECO:0007669"/>
    <property type="project" value="InterPro"/>
</dbReference>
<evidence type="ECO:0000256" key="4">
    <source>
        <dbReference type="ARBA" id="ARBA00023136"/>
    </source>
</evidence>
<organism evidence="7 8">
    <name type="scientific">Chionoecetes opilio</name>
    <name type="common">Atlantic snow crab</name>
    <name type="synonym">Cancer opilio</name>
    <dbReference type="NCBI Taxonomy" id="41210"/>
    <lineage>
        <taxon>Eukaryota</taxon>
        <taxon>Metazoa</taxon>
        <taxon>Ecdysozoa</taxon>
        <taxon>Arthropoda</taxon>
        <taxon>Crustacea</taxon>
        <taxon>Multicrustacea</taxon>
        <taxon>Malacostraca</taxon>
        <taxon>Eumalacostraca</taxon>
        <taxon>Eucarida</taxon>
        <taxon>Decapoda</taxon>
        <taxon>Pleocyemata</taxon>
        <taxon>Brachyura</taxon>
        <taxon>Eubrachyura</taxon>
        <taxon>Majoidea</taxon>
        <taxon>Majidae</taxon>
        <taxon>Chionoecetes</taxon>
    </lineage>
</organism>
<evidence type="ECO:0000313" key="8">
    <source>
        <dbReference type="Proteomes" id="UP000770661"/>
    </source>
</evidence>
<gene>
    <name evidence="7" type="primary">CarT</name>
    <name evidence="7" type="ORF">GWK47_053154</name>
</gene>
<dbReference type="Gene3D" id="1.20.1250.20">
    <property type="entry name" value="MFS general substrate transporter like domains"/>
    <property type="match status" value="1"/>
</dbReference>
<keyword evidence="8" id="KW-1185">Reference proteome</keyword>
<feature type="transmembrane region" description="Helical" evidence="5">
    <location>
        <begin position="471"/>
        <end position="491"/>
    </location>
</feature>
<proteinExistence type="predicted"/>
<name>A0A8J4Y5T4_CHIOP</name>
<feature type="transmembrane region" description="Helical" evidence="5">
    <location>
        <begin position="497"/>
        <end position="517"/>
    </location>
</feature>
<dbReference type="Pfam" id="PF00083">
    <property type="entry name" value="Sugar_tr"/>
    <property type="match status" value="1"/>
</dbReference>
<comment type="caution">
    <text evidence="7">The sequence shown here is derived from an EMBL/GenBank/DDBJ whole genome shotgun (WGS) entry which is preliminary data.</text>
</comment>
<feature type="transmembrane region" description="Helical" evidence="5">
    <location>
        <begin position="435"/>
        <end position="459"/>
    </location>
</feature>
<feature type="transmembrane region" description="Helical" evidence="5">
    <location>
        <begin position="352"/>
        <end position="369"/>
    </location>
</feature>
<dbReference type="InterPro" id="IPR020846">
    <property type="entry name" value="MFS_dom"/>
</dbReference>
<dbReference type="EMBL" id="JACEEZ010016686">
    <property type="protein sequence ID" value="KAG0718094.1"/>
    <property type="molecule type" value="Genomic_DNA"/>
</dbReference>
<feature type="transmembrane region" description="Helical" evidence="5">
    <location>
        <begin position="410"/>
        <end position="429"/>
    </location>
</feature>
<keyword evidence="2 5" id="KW-0812">Transmembrane</keyword>
<dbReference type="SUPFAM" id="SSF103473">
    <property type="entry name" value="MFS general substrate transporter"/>
    <property type="match status" value="1"/>
</dbReference>
<reference evidence="7" key="1">
    <citation type="submission" date="2020-07" db="EMBL/GenBank/DDBJ databases">
        <title>The High-quality genome of the commercially important snow crab, Chionoecetes opilio.</title>
        <authorList>
            <person name="Jeong J.-H."/>
            <person name="Ryu S."/>
        </authorList>
    </citation>
    <scope>NUCLEOTIDE SEQUENCE</scope>
    <source>
        <strain evidence="7">MADBK_172401_WGS</strain>
        <tissue evidence="7">Digestive gland</tissue>
    </source>
</reference>
<feature type="transmembrane region" description="Helical" evidence="5">
    <location>
        <begin position="144"/>
        <end position="167"/>
    </location>
</feature>
<dbReference type="GO" id="GO:0016020">
    <property type="term" value="C:membrane"/>
    <property type="evidence" value="ECO:0007669"/>
    <property type="project" value="UniProtKB-SubCell"/>
</dbReference>
<feature type="domain" description="Major facilitator superfamily (MFS) profile" evidence="6">
    <location>
        <begin position="91"/>
        <end position="522"/>
    </location>
</feature>
<dbReference type="InterPro" id="IPR036259">
    <property type="entry name" value="MFS_trans_sf"/>
</dbReference>
<dbReference type="PANTHER" id="PTHR24064">
    <property type="entry name" value="SOLUTE CARRIER FAMILY 22 MEMBER"/>
    <property type="match status" value="1"/>
</dbReference>
<dbReference type="Proteomes" id="UP000770661">
    <property type="component" value="Unassembled WGS sequence"/>
</dbReference>
<feature type="transmembrane region" description="Helical" evidence="5">
    <location>
        <begin position="174"/>
        <end position="195"/>
    </location>
</feature>
<dbReference type="PROSITE" id="PS50850">
    <property type="entry name" value="MFS"/>
    <property type="match status" value="1"/>
</dbReference>
<dbReference type="InterPro" id="IPR005828">
    <property type="entry name" value="MFS_sugar_transport-like"/>
</dbReference>
<feature type="transmembrane region" description="Helical" evidence="5">
    <location>
        <begin position="381"/>
        <end position="403"/>
    </location>
</feature>
<keyword evidence="4 5" id="KW-0472">Membrane</keyword>
<feature type="transmembrane region" description="Helical" evidence="5">
    <location>
        <begin position="23"/>
        <end position="46"/>
    </location>
</feature>
<dbReference type="OrthoDB" id="6884957at2759"/>
<dbReference type="CDD" id="cd17317">
    <property type="entry name" value="MFS_SLC22"/>
    <property type="match status" value="1"/>
</dbReference>
<keyword evidence="3 5" id="KW-1133">Transmembrane helix</keyword>
<evidence type="ECO:0000256" key="3">
    <source>
        <dbReference type="ARBA" id="ARBA00022989"/>
    </source>
</evidence>
<sequence length="607" mass="66954">MDSDYVDFDDVLPHVGEFGTYHWLLFFGLAPAALNLALIYFVQFFITLQPQHWCAVAVLQDAGLSAEQRRALSVPFTRNSLGAEVQSSCQVYDVDYLGLLQGGVTTANTSWPVRDCHAWEYNISTSGNYHSIVSELNWVCEKEWYATLAQSVFFLGAVFGGLLFGWAADRYGRVPVLVATNLLGGLASLLTALSTSLADFLVYRFVAGMVFDNIFVMMYVLVLEYVGPLHRTLVANLSIALFYMGATVALPWLAIWVGNWRLLTAISAVPMIVSCCAHWILPESARWLLSQGRVKETVKILKTIAHLNGRFIPAKVLDGLETTAQQEAEEATSKQLSASIFDLFKTPRLRRTTIAVSLLWMLLSIVYDGHARNVANLPLDVFVAFTVASATELPADLFLILTLDRWGRRWLAFGTLVFSGFFSILTLAFPDNALAVAVLAILGRFCVNITYNIGLQYAAELLPTVVRAQGVAGVHVAGYLAALLSPAVVYMATINPLIPLVILGVASVAGGCIALLLPETLHRDLPQTIADGEQFGKDQNFCYFPCLVQDKQSTQPLSLGEIGQQPSFIRHRASMRASLRGETYRSSLIRHRPEVIYIPIVDFKMLP</sequence>
<evidence type="ECO:0000313" key="7">
    <source>
        <dbReference type="EMBL" id="KAG0718094.1"/>
    </source>
</evidence>
<dbReference type="AlphaFoldDB" id="A0A8J4Y5T4"/>
<evidence type="ECO:0000256" key="5">
    <source>
        <dbReference type="SAM" id="Phobius"/>
    </source>
</evidence>